<accession>A0AA41W200</accession>
<evidence type="ECO:0000313" key="2">
    <source>
        <dbReference type="Proteomes" id="UP001177140"/>
    </source>
</evidence>
<keyword evidence="2" id="KW-1185">Reference proteome</keyword>
<dbReference type="PANTHER" id="PTHR33499:SF11">
    <property type="entry name" value="NO APICAL MERISTEM-ASSOCIATED C-TERMINAL DOMAIN-CONTAINING PROTEIN"/>
    <property type="match status" value="1"/>
</dbReference>
<gene>
    <name evidence="1" type="ORF">MKW94_007059</name>
</gene>
<dbReference type="AlphaFoldDB" id="A0AA41W200"/>
<sequence>MPELLMYSEACSFAFSSEYKWRPKSRHPQEKLTSELGVIVRSFAPLEHKSWTKIPLHDIETLMERVKAKFWIDMTVPYVWDFVHNSMGKKYNSYRSTMNSYFADVMKDHPIERVKYMSLEGVTKDKWAWLCNHFNSGEFKKKSLAGSNNRKKVKYNHCSGSMSFVARHEMEKMIALQIQGKEEGVEPRDEAEICAEVLGRKKKEKTLS</sequence>
<dbReference type="Proteomes" id="UP001177140">
    <property type="component" value="Unassembled WGS sequence"/>
</dbReference>
<protein>
    <recommendedName>
        <fullName evidence="3">Transposase</fullName>
    </recommendedName>
</protein>
<name>A0AA41W200_PAPNU</name>
<organism evidence="1 2">
    <name type="scientific">Papaver nudicaule</name>
    <name type="common">Iceland poppy</name>
    <dbReference type="NCBI Taxonomy" id="74823"/>
    <lineage>
        <taxon>Eukaryota</taxon>
        <taxon>Viridiplantae</taxon>
        <taxon>Streptophyta</taxon>
        <taxon>Embryophyta</taxon>
        <taxon>Tracheophyta</taxon>
        <taxon>Spermatophyta</taxon>
        <taxon>Magnoliopsida</taxon>
        <taxon>Ranunculales</taxon>
        <taxon>Papaveraceae</taxon>
        <taxon>Papaveroideae</taxon>
        <taxon>Papaver</taxon>
    </lineage>
</organism>
<evidence type="ECO:0000313" key="1">
    <source>
        <dbReference type="EMBL" id="MCL7051409.1"/>
    </source>
</evidence>
<dbReference type="PANTHER" id="PTHR33499">
    <property type="entry name" value="OS12G0282400 PROTEIN-RELATED"/>
    <property type="match status" value="1"/>
</dbReference>
<comment type="caution">
    <text evidence="1">The sequence shown here is derived from an EMBL/GenBank/DDBJ whole genome shotgun (WGS) entry which is preliminary data.</text>
</comment>
<reference evidence="1" key="1">
    <citation type="submission" date="2022-03" db="EMBL/GenBank/DDBJ databases">
        <title>A functionally conserved STORR gene fusion in Papaver species that diverged 16.8 million years ago.</title>
        <authorList>
            <person name="Catania T."/>
        </authorList>
    </citation>
    <scope>NUCLEOTIDE SEQUENCE</scope>
    <source>
        <strain evidence="1">S-191538</strain>
    </source>
</reference>
<dbReference type="EMBL" id="JAJJMA010338213">
    <property type="protein sequence ID" value="MCL7051409.1"/>
    <property type="molecule type" value="Genomic_DNA"/>
</dbReference>
<proteinExistence type="predicted"/>
<evidence type="ECO:0008006" key="3">
    <source>
        <dbReference type="Google" id="ProtNLM"/>
    </source>
</evidence>